<organism evidence="3 4">
    <name type="scientific">Mucilaginibacter terrigena</name>
    <dbReference type="NCBI Taxonomy" id="2492395"/>
    <lineage>
        <taxon>Bacteria</taxon>
        <taxon>Pseudomonadati</taxon>
        <taxon>Bacteroidota</taxon>
        <taxon>Sphingobacteriia</taxon>
        <taxon>Sphingobacteriales</taxon>
        <taxon>Sphingobacteriaceae</taxon>
        <taxon>Mucilaginibacter</taxon>
    </lineage>
</organism>
<reference evidence="3 4" key="1">
    <citation type="submission" date="2019-02" db="EMBL/GenBank/DDBJ databases">
        <title>Bacterial novel species Mucilaginibacter sp. 17JY9-4 isolated from soil.</title>
        <authorList>
            <person name="Jung H.-Y."/>
        </authorList>
    </citation>
    <scope>NUCLEOTIDE SEQUENCE [LARGE SCALE GENOMIC DNA]</scope>
    <source>
        <strain evidence="3 4">17JY9-4</strain>
    </source>
</reference>
<dbReference type="AlphaFoldDB" id="A0A4Q5LRJ0"/>
<protein>
    <submittedName>
        <fullName evidence="3">DUF2911 domain-containing protein</fullName>
    </submittedName>
</protein>
<evidence type="ECO:0000256" key="1">
    <source>
        <dbReference type="PROSITE-ProRule" id="PRU00339"/>
    </source>
</evidence>
<dbReference type="Pfam" id="PF11138">
    <property type="entry name" value="DUF2911"/>
    <property type="match status" value="1"/>
</dbReference>
<keyword evidence="2" id="KW-0732">Signal</keyword>
<dbReference type="EMBL" id="SEWG01000001">
    <property type="protein sequence ID" value="RYU92168.1"/>
    <property type="molecule type" value="Genomic_DNA"/>
</dbReference>
<sequence length="370" mass="40959">MKNYLFATMMMLACSLSAQVPYNSSLPNGYTKKAVVSEQVGLTMVSLSYHRPAVNGREGKIWGQIVPVGFVNQGFGNGKPTPWRAGANENTVIEFSDDVKVEGQPLPKGKYGLFIAYGPVESTVIFSKKIDAWGSFFYDDKDDALRVKVKPRPVVNNVENLKYEFIDQTPNSAVIGLFWEKLSIPFKVEVDLLKQQYEALLEETQNPRGFTWQGLNIAANWSLQNNYKLEKGLEWATLASGPNFPGDPTSFAALSTRASILLKLGKPDEAMDVIKKALPYGNPGQLFQLGRQLIAAKSITGAMEVFRFNYDKYPDQFIVLVGMARAYSAKGEYAKAAEFATKALPLAPNDANRQAVQAMLDKLKNNSDIN</sequence>
<dbReference type="Pfam" id="PF13181">
    <property type="entry name" value="TPR_8"/>
    <property type="match status" value="1"/>
</dbReference>
<accession>A0A4Q5LRJ0</accession>
<dbReference type="OrthoDB" id="9808374at2"/>
<proteinExistence type="predicted"/>
<evidence type="ECO:0000256" key="2">
    <source>
        <dbReference type="SAM" id="SignalP"/>
    </source>
</evidence>
<dbReference type="RefSeq" id="WP_129874899.1">
    <property type="nucleotide sequence ID" value="NZ_SEWG01000001.1"/>
</dbReference>
<feature type="chain" id="PRO_5020249798" evidence="2">
    <location>
        <begin position="19"/>
        <end position="370"/>
    </location>
</feature>
<evidence type="ECO:0000313" key="3">
    <source>
        <dbReference type="EMBL" id="RYU92168.1"/>
    </source>
</evidence>
<dbReference type="Proteomes" id="UP000293331">
    <property type="component" value="Unassembled WGS sequence"/>
</dbReference>
<dbReference type="InterPro" id="IPR011990">
    <property type="entry name" value="TPR-like_helical_dom_sf"/>
</dbReference>
<feature type="signal peptide" evidence="2">
    <location>
        <begin position="1"/>
        <end position="18"/>
    </location>
</feature>
<gene>
    <name evidence="3" type="ORF">EWM62_01665</name>
</gene>
<dbReference type="Pfam" id="PF14559">
    <property type="entry name" value="TPR_19"/>
    <property type="match status" value="1"/>
</dbReference>
<dbReference type="Gene3D" id="1.25.40.10">
    <property type="entry name" value="Tetratricopeptide repeat domain"/>
    <property type="match status" value="1"/>
</dbReference>
<dbReference type="SUPFAM" id="SSF48452">
    <property type="entry name" value="TPR-like"/>
    <property type="match status" value="1"/>
</dbReference>
<feature type="repeat" description="TPR" evidence="1">
    <location>
        <begin position="317"/>
        <end position="350"/>
    </location>
</feature>
<dbReference type="PROSITE" id="PS50005">
    <property type="entry name" value="TPR"/>
    <property type="match status" value="1"/>
</dbReference>
<keyword evidence="1" id="KW-0802">TPR repeat</keyword>
<dbReference type="InterPro" id="IPR021314">
    <property type="entry name" value="DUF2911"/>
</dbReference>
<name>A0A4Q5LRJ0_9SPHI</name>
<dbReference type="SMART" id="SM00028">
    <property type="entry name" value="TPR"/>
    <property type="match status" value="2"/>
</dbReference>
<keyword evidence="4" id="KW-1185">Reference proteome</keyword>
<comment type="caution">
    <text evidence="3">The sequence shown here is derived from an EMBL/GenBank/DDBJ whole genome shotgun (WGS) entry which is preliminary data.</text>
</comment>
<dbReference type="InterPro" id="IPR019734">
    <property type="entry name" value="TPR_rpt"/>
</dbReference>
<evidence type="ECO:0000313" key="4">
    <source>
        <dbReference type="Proteomes" id="UP000293331"/>
    </source>
</evidence>